<evidence type="ECO:0000313" key="3">
    <source>
        <dbReference type="Proteomes" id="UP000278440"/>
    </source>
</evidence>
<dbReference type="InterPro" id="IPR036291">
    <property type="entry name" value="NAD(P)-bd_dom_sf"/>
</dbReference>
<feature type="domain" description="NAD-dependent epimerase/dehydratase" evidence="1">
    <location>
        <begin position="7"/>
        <end position="212"/>
    </location>
</feature>
<dbReference type="InterPro" id="IPR001509">
    <property type="entry name" value="Epimerase_deHydtase"/>
</dbReference>
<dbReference type="Proteomes" id="UP000278440">
    <property type="component" value="Unassembled WGS sequence"/>
</dbReference>
<dbReference type="RefSeq" id="WP_121032997.1">
    <property type="nucleotide sequence ID" value="NZ_RBXT01000001.1"/>
</dbReference>
<organism evidence="2 3">
    <name type="scientific">Terracoccus luteus</name>
    <dbReference type="NCBI Taxonomy" id="53356"/>
    <lineage>
        <taxon>Bacteria</taxon>
        <taxon>Bacillati</taxon>
        <taxon>Actinomycetota</taxon>
        <taxon>Actinomycetes</taxon>
        <taxon>Micrococcales</taxon>
        <taxon>Intrasporangiaceae</taxon>
        <taxon>Terracoccus</taxon>
    </lineage>
</organism>
<dbReference type="InterPro" id="IPR050177">
    <property type="entry name" value="Lipid_A_modif_metabolic_enz"/>
</dbReference>
<dbReference type="SUPFAM" id="SSF51735">
    <property type="entry name" value="NAD(P)-binding Rossmann-fold domains"/>
    <property type="match status" value="1"/>
</dbReference>
<evidence type="ECO:0000313" key="2">
    <source>
        <dbReference type="EMBL" id="RKT78648.1"/>
    </source>
</evidence>
<protein>
    <submittedName>
        <fullName evidence="2">Nucleoside-diphosphate-sugar epimerase</fullName>
    </submittedName>
</protein>
<keyword evidence="3" id="KW-1185">Reference proteome</keyword>
<dbReference type="AlphaFoldDB" id="A0A495Y386"/>
<dbReference type="PANTHER" id="PTHR43245">
    <property type="entry name" value="BIFUNCTIONAL POLYMYXIN RESISTANCE PROTEIN ARNA"/>
    <property type="match status" value="1"/>
</dbReference>
<sequence>MAAPSVLFLGGTGVISWACTREALAAGFAVTVLGRGISTTRPSPEGCELLTADLDDDSFADAVAGREFDVVVDFRAFTPAQVGDRLQTLGDRFGQYVFISSASAYQKPPARVPVLESSPLRNPFSQYARDKTACEELLTAAYRDRGVPVTVVRPSHTYDHTAPPFDGGWTVVERMRRGAPVVVHGDGTSLWTLTHHTDFARAFTGLLGLPAAVGETVHITSDEWLSWDAIHETMAAAAGAEPRLVHVTTDDLVADDPGAEAPLRGDKSHSMVFDNTKVKTLVPGWQARVPFWRGAAEMVEWFDADPARRRVDAGVDARMDRLVARHGTRRAD</sequence>
<dbReference type="EMBL" id="RBXT01000001">
    <property type="protein sequence ID" value="RKT78648.1"/>
    <property type="molecule type" value="Genomic_DNA"/>
</dbReference>
<evidence type="ECO:0000259" key="1">
    <source>
        <dbReference type="Pfam" id="PF01370"/>
    </source>
</evidence>
<proteinExistence type="predicted"/>
<comment type="caution">
    <text evidence="2">The sequence shown here is derived from an EMBL/GenBank/DDBJ whole genome shotgun (WGS) entry which is preliminary data.</text>
</comment>
<dbReference type="OrthoDB" id="9776016at2"/>
<dbReference type="Gene3D" id="3.40.50.720">
    <property type="entry name" value="NAD(P)-binding Rossmann-like Domain"/>
    <property type="match status" value="1"/>
</dbReference>
<dbReference type="Pfam" id="PF01370">
    <property type="entry name" value="Epimerase"/>
    <property type="match status" value="1"/>
</dbReference>
<reference evidence="2 3" key="1">
    <citation type="submission" date="2018-10" db="EMBL/GenBank/DDBJ databases">
        <title>Sequencing the genomes of 1000 actinobacteria strains.</title>
        <authorList>
            <person name="Klenk H.-P."/>
        </authorList>
    </citation>
    <scope>NUCLEOTIDE SEQUENCE [LARGE SCALE GENOMIC DNA]</scope>
    <source>
        <strain evidence="2 3">DSM 44267</strain>
    </source>
</reference>
<gene>
    <name evidence="2" type="ORF">DFJ68_2097</name>
</gene>
<accession>A0A495Y386</accession>
<name>A0A495Y386_9MICO</name>